<evidence type="ECO:0000256" key="1">
    <source>
        <dbReference type="ARBA" id="ARBA00023235"/>
    </source>
</evidence>
<evidence type="ECO:0000259" key="2">
    <source>
        <dbReference type="Pfam" id="PF01261"/>
    </source>
</evidence>
<dbReference type="InterPro" id="IPR013022">
    <property type="entry name" value="Xyl_isomerase-like_TIM-brl"/>
</dbReference>
<dbReference type="SUPFAM" id="SSF51658">
    <property type="entry name" value="Xylose isomerase-like"/>
    <property type="match status" value="1"/>
</dbReference>
<keyword evidence="1 3" id="KW-0413">Isomerase</keyword>
<gene>
    <name evidence="3" type="ORF">E4S40_16840</name>
</gene>
<evidence type="ECO:0000313" key="3">
    <source>
        <dbReference type="EMBL" id="TFV92198.1"/>
    </source>
</evidence>
<comment type="caution">
    <text evidence="3">The sequence shown here is derived from an EMBL/GenBank/DDBJ whole genome shotgun (WGS) entry which is preliminary data.</text>
</comment>
<evidence type="ECO:0000313" key="4">
    <source>
        <dbReference type="Proteomes" id="UP000297647"/>
    </source>
</evidence>
<sequence length="292" mass="32709">MTKPINPGRRESFKKVLLGGAALGTLSSFDFEEKKAPSLKGNIKHGVCLWSMRPLSLEELCIGAKKLGVQGVDIVGPDAYPTLQKYGLHCSMSNGAEISIADGWNDPQFHDQLVKNYEEVIPIVAKNGYTNLIAFSGNRRGMDDETGLKNCEAGLKRILPLAEKHGVVIQMELLNSKVDHKDYMCDKSPWGIELCKRIGSENFKLLFDIYHMQIDEGDIIRTIKNNHQYFGHYHTAGNPGRHELDDEQEIYYPAIMKAIVETGYKGFVSHEFVPKQEDKIAALQQAIEVCDV</sequence>
<keyword evidence="4" id="KW-1185">Reference proteome</keyword>
<organism evidence="3 4">
    <name type="scientific">Algoriphagus kandeliae</name>
    <dbReference type="NCBI Taxonomy" id="2562278"/>
    <lineage>
        <taxon>Bacteria</taxon>
        <taxon>Pseudomonadati</taxon>
        <taxon>Bacteroidota</taxon>
        <taxon>Cytophagia</taxon>
        <taxon>Cytophagales</taxon>
        <taxon>Cyclobacteriaceae</taxon>
        <taxon>Algoriphagus</taxon>
    </lineage>
</organism>
<dbReference type="Proteomes" id="UP000297647">
    <property type="component" value="Unassembled WGS sequence"/>
</dbReference>
<feature type="domain" description="Xylose isomerase-like TIM barrel" evidence="2">
    <location>
        <begin position="83"/>
        <end position="287"/>
    </location>
</feature>
<dbReference type="OrthoDB" id="9786584at2"/>
<dbReference type="GO" id="GO:0016853">
    <property type="term" value="F:isomerase activity"/>
    <property type="evidence" value="ECO:0007669"/>
    <property type="project" value="UniProtKB-KW"/>
</dbReference>
<reference evidence="3 4" key="1">
    <citation type="submission" date="2019-03" db="EMBL/GenBank/DDBJ databases">
        <title>Algoriphagus sp. nov, a new strain isolated from root system soil of mangrove plant Kandelia.</title>
        <authorList>
            <person name="Yin Q."/>
            <person name="Wang K."/>
            <person name="Song Z."/>
        </authorList>
    </citation>
    <scope>NUCLEOTIDE SEQUENCE [LARGE SCALE GENOMIC DNA]</scope>
    <source>
        <strain evidence="3 4">XY-J91</strain>
    </source>
</reference>
<accession>A0A4Y9QK17</accession>
<protein>
    <submittedName>
        <fullName evidence="3">Hydroxypyruvate isomerase</fullName>
    </submittedName>
</protein>
<dbReference type="PANTHER" id="PTHR43489">
    <property type="entry name" value="ISOMERASE"/>
    <property type="match status" value="1"/>
</dbReference>
<dbReference type="AlphaFoldDB" id="A0A4Y9QK17"/>
<dbReference type="InterPro" id="IPR036237">
    <property type="entry name" value="Xyl_isomerase-like_sf"/>
</dbReference>
<dbReference type="PANTHER" id="PTHR43489:SF3">
    <property type="entry name" value="XYLOSE ISOMERASE DOMAIN PROTEIN TIM BARREL"/>
    <property type="match status" value="1"/>
</dbReference>
<dbReference type="RefSeq" id="WP_135077044.1">
    <property type="nucleotide sequence ID" value="NZ_SPSB01000006.1"/>
</dbReference>
<dbReference type="InterPro" id="IPR050417">
    <property type="entry name" value="Sugar_Epim/Isomerase"/>
</dbReference>
<proteinExistence type="predicted"/>
<name>A0A4Y9QK17_9BACT</name>
<dbReference type="Pfam" id="PF01261">
    <property type="entry name" value="AP_endonuc_2"/>
    <property type="match status" value="1"/>
</dbReference>
<dbReference type="Gene3D" id="3.20.20.150">
    <property type="entry name" value="Divalent-metal-dependent TIM barrel enzymes"/>
    <property type="match status" value="1"/>
</dbReference>
<keyword evidence="3" id="KW-0670">Pyruvate</keyword>
<dbReference type="EMBL" id="SPSB01000006">
    <property type="protein sequence ID" value="TFV92198.1"/>
    <property type="molecule type" value="Genomic_DNA"/>
</dbReference>